<dbReference type="PROSITE" id="PS51257">
    <property type="entry name" value="PROKAR_LIPOPROTEIN"/>
    <property type="match status" value="1"/>
</dbReference>
<comment type="caution">
    <text evidence="2">The sequence shown here is derived from an EMBL/GenBank/DDBJ whole genome shotgun (WGS) entry which is preliminary data.</text>
</comment>
<feature type="chain" id="PRO_5038508788" description="DUF732 domain-containing protein" evidence="1">
    <location>
        <begin position="21"/>
        <end position="134"/>
    </location>
</feature>
<dbReference type="Proteomes" id="UP000252586">
    <property type="component" value="Unassembled WGS sequence"/>
</dbReference>
<keyword evidence="1" id="KW-0732">Signal</keyword>
<dbReference type="AlphaFoldDB" id="A0A366DCM8"/>
<organism evidence="2 3">
    <name type="scientific">Nocardia puris</name>
    <dbReference type="NCBI Taxonomy" id="208602"/>
    <lineage>
        <taxon>Bacteria</taxon>
        <taxon>Bacillati</taxon>
        <taxon>Actinomycetota</taxon>
        <taxon>Actinomycetes</taxon>
        <taxon>Mycobacteriales</taxon>
        <taxon>Nocardiaceae</taxon>
        <taxon>Nocardia</taxon>
    </lineage>
</organism>
<name>A0A366DCM8_9NOCA</name>
<keyword evidence="3" id="KW-1185">Reference proteome</keyword>
<accession>A0A366DCM8</accession>
<dbReference type="EMBL" id="QNRE01000012">
    <property type="protein sequence ID" value="RBO87008.1"/>
    <property type="molecule type" value="Genomic_DNA"/>
</dbReference>
<feature type="signal peptide" evidence="1">
    <location>
        <begin position="1"/>
        <end position="20"/>
    </location>
</feature>
<proteinExistence type="predicted"/>
<dbReference type="RefSeq" id="WP_147265928.1">
    <property type="nucleotide sequence ID" value="NZ_QNRE01000012.1"/>
</dbReference>
<evidence type="ECO:0000313" key="2">
    <source>
        <dbReference type="EMBL" id="RBO87008.1"/>
    </source>
</evidence>
<dbReference type="STRING" id="1210090.GCA_001613185_01325"/>
<gene>
    <name evidence="2" type="ORF">DFR74_112185</name>
</gene>
<evidence type="ECO:0008006" key="4">
    <source>
        <dbReference type="Google" id="ProtNLM"/>
    </source>
</evidence>
<evidence type="ECO:0000313" key="3">
    <source>
        <dbReference type="Proteomes" id="UP000252586"/>
    </source>
</evidence>
<sequence>MRAFALAALSAAAIAITACGTNDTTTATASAGTDDELAAEISREVYGRELADAKAGEDAARAAAVEAAETNCRVMRAQLSTNPGEANTAALTSLVTELRSTGLSREQALRMIRISADYKCPEFIGTVRVFEASS</sequence>
<protein>
    <recommendedName>
        <fullName evidence="4">DUF732 domain-containing protein</fullName>
    </recommendedName>
</protein>
<evidence type="ECO:0000256" key="1">
    <source>
        <dbReference type="SAM" id="SignalP"/>
    </source>
</evidence>
<reference evidence="2 3" key="1">
    <citation type="submission" date="2018-06" db="EMBL/GenBank/DDBJ databases">
        <title>Genomic Encyclopedia of Type Strains, Phase IV (KMG-IV): sequencing the most valuable type-strain genomes for metagenomic binning, comparative biology and taxonomic classification.</title>
        <authorList>
            <person name="Goeker M."/>
        </authorList>
    </citation>
    <scope>NUCLEOTIDE SEQUENCE [LARGE SCALE GENOMIC DNA]</scope>
    <source>
        <strain evidence="2 3">DSM 44599</strain>
    </source>
</reference>